<dbReference type="SUPFAM" id="SSF55040">
    <property type="entry name" value="Molybdenum cofactor biosynthesis protein C, MoaC"/>
    <property type="match status" value="1"/>
</dbReference>
<accession>A0A0C3P5Q5</accession>
<dbReference type="SFLD" id="SFLDG01386">
    <property type="entry name" value="main_SPASM_domain-containing"/>
    <property type="match status" value="1"/>
</dbReference>
<dbReference type="Proteomes" id="UP000054217">
    <property type="component" value="Unassembled WGS sequence"/>
</dbReference>
<evidence type="ECO:0000256" key="10">
    <source>
        <dbReference type="ARBA" id="ARBA00023004"/>
    </source>
</evidence>
<dbReference type="GO" id="GO:0006777">
    <property type="term" value="P:Mo-molybdopterin cofactor biosynthetic process"/>
    <property type="evidence" value="ECO:0007669"/>
    <property type="project" value="UniProtKB-KW"/>
</dbReference>
<evidence type="ECO:0000256" key="6">
    <source>
        <dbReference type="ARBA" id="ARBA00022485"/>
    </source>
</evidence>
<dbReference type="InterPro" id="IPR040064">
    <property type="entry name" value="MoaA-like"/>
</dbReference>
<dbReference type="InterPro" id="IPR006638">
    <property type="entry name" value="Elp3/MiaA/NifB-like_rSAM"/>
</dbReference>
<dbReference type="GO" id="GO:0051539">
    <property type="term" value="F:4 iron, 4 sulfur cluster binding"/>
    <property type="evidence" value="ECO:0007669"/>
    <property type="project" value="UniProtKB-KW"/>
</dbReference>
<name>A0A0C3P5Q5_PISTI</name>
<organism evidence="17 18">
    <name type="scientific">Pisolithus tinctorius Marx 270</name>
    <dbReference type="NCBI Taxonomy" id="870435"/>
    <lineage>
        <taxon>Eukaryota</taxon>
        <taxon>Fungi</taxon>
        <taxon>Dikarya</taxon>
        <taxon>Basidiomycota</taxon>
        <taxon>Agaricomycotina</taxon>
        <taxon>Agaricomycetes</taxon>
        <taxon>Agaricomycetidae</taxon>
        <taxon>Boletales</taxon>
        <taxon>Sclerodermatineae</taxon>
        <taxon>Pisolithaceae</taxon>
        <taxon>Pisolithus</taxon>
    </lineage>
</organism>
<comment type="catalytic activity">
    <reaction evidence="1">
        <text>(8S)-3',8-cyclo-7,8-dihydroguanosine 5'-triphosphate = cyclic pyranopterin phosphate + diphosphate</text>
        <dbReference type="Rhea" id="RHEA:49580"/>
        <dbReference type="ChEBI" id="CHEBI:33019"/>
        <dbReference type="ChEBI" id="CHEBI:59648"/>
        <dbReference type="ChEBI" id="CHEBI:131766"/>
        <dbReference type="EC" id="4.6.1.17"/>
    </reaction>
</comment>
<dbReference type="Pfam" id="PF06463">
    <property type="entry name" value="Mob_synth_C"/>
    <property type="match status" value="1"/>
</dbReference>
<dbReference type="OrthoDB" id="429626at2759"/>
<gene>
    <name evidence="17" type="ORF">M404DRAFT_14549</name>
</gene>
<dbReference type="PROSITE" id="PS51918">
    <property type="entry name" value="RADICAL_SAM"/>
    <property type="match status" value="1"/>
</dbReference>
<dbReference type="UniPathway" id="UPA00344"/>
<dbReference type="HOGENOM" id="CLU_009273_7_2_1"/>
<evidence type="ECO:0000256" key="15">
    <source>
        <dbReference type="ARBA" id="ARBA00048697"/>
    </source>
</evidence>
<reference evidence="17 18" key="1">
    <citation type="submission" date="2014-04" db="EMBL/GenBank/DDBJ databases">
        <authorList>
            <consortium name="DOE Joint Genome Institute"/>
            <person name="Kuo A."/>
            <person name="Kohler A."/>
            <person name="Costa M.D."/>
            <person name="Nagy L.G."/>
            <person name="Floudas D."/>
            <person name="Copeland A."/>
            <person name="Barry K.W."/>
            <person name="Cichocki N."/>
            <person name="Veneault-Fourrey C."/>
            <person name="LaButti K."/>
            <person name="Lindquist E.A."/>
            <person name="Lipzen A."/>
            <person name="Lundell T."/>
            <person name="Morin E."/>
            <person name="Murat C."/>
            <person name="Sun H."/>
            <person name="Tunlid A."/>
            <person name="Henrissat B."/>
            <person name="Grigoriev I.V."/>
            <person name="Hibbett D.S."/>
            <person name="Martin F."/>
            <person name="Nordberg H.P."/>
            <person name="Cantor M.N."/>
            <person name="Hua S.X."/>
        </authorList>
    </citation>
    <scope>NUCLEOTIDE SEQUENCE [LARGE SCALE GENOMIC DNA]</scope>
    <source>
        <strain evidence="17 18">Marx 270</strain>
    </source>
</reference>
<comment type="similarity">
    <text evidence="5">In the N-terminal section; belongs to the radical SAM superfamily. MoaA family.</text>
</comment>
<dbReference type="InterPro" id="IPR036522">
    <property type="entry name" value="MoaC_sf"/>
</dbReference>
<dbReference type="SMART" id="SM00729">
    <property type="entry name" value="Elp3"/>
    <property type="match status" value="1"/>
</dbReference>
<dbReference type="InterPro" id="IPR013785">
    <property type="entry name" value="Aldolase_TIM"/>
</dbReference>
<keyword evidence="7" id="KW-0949">S-adenosyl-L-methionine</keyword>
<dbReference type="PANTHER" id="PTHR22960:SF0">
    <property type="entry name" value="MOLYBDENUM COFACTOR BIOSYNTHESIS PROTEIN 1"/>
    <property type="match status" value="1"/>
</dbReference>
<evidence type="ECO:0000259" key="16">
    <source>
        <dbReference type="PROSITE" id="PS51918"/>
    </source>
</evidence>
<comment type="pathway">
    <text evidence="3">Cofactor biosynthesis; molybdopterin biosynthesis.</text>
</comment>
<dbReference type="CDD" id="cd01420">
    <property type="entry name" value="MoaC_PE"/>
    <property type="match status" value="1"/>
</dbReference>
<evidence type="ECO:0000256" key="4">
    <source>
        <dbReference type="ARBA" id="ARBA00008484"/>
    </source>
</evidence>
<evidence type="ECO:0000256" key="11">
    <source>
        <dbReference type="ARBA" id="ARBA00023014"/>
    </source>
</evidence>
<keyword evidence="8" id="KW-0479">Metal-binding</keyword>
<dbReference type="PROSITE" id="PS01305">
    <property type="entry name" value="MOAA_NIFB_PQQE"/>
    <property type="match status" value="1"/>
</dbReference>
<dbReference type="EMBL" id="KN831957">
    <property type="protein sequence ID" value="KIO08535.1"/>
    <property type="molecule type" value="Genomic_DNA"/>
</dbReference>
<evidence type="ECO:0000256" key="8">
    <source>
        <dbReference type="ARBA" id="ARBA00022723"/>
    </source>
</evidence>
<dbReference type="InterPro" id="IPR002820">
    <property type="entry name" value="Mopterin_CF_biosynth-C_dom"/>
</dbReference>
<evidence type="ECO:0000256" key="14">
    <source>
        <dbReference type="ARBA" id="ARBA00023239"/>
    </source>
</evidence>
<dbReference type="InterPro" id="IPR050105">
    <property type="entry name" value="MoCo_biosynth_MoaA/MoaC"/>
</dbReference>
<keyword evidence="9" id="KW-0547">Nucleotide-binding</keyword>
<dbReference type="InterPro" id="IPR013483">
    <property type="entry name" value="MoaA"/>
</dbReference>
<dbReference type="Gene3D" id="3.30.70.640">
    <property type="entry name" value="Molybdopterin cofactor biosynthesis C (MoaC) domain"/>
    <property type="match status" value="1"/>
</dbReference>
<evidence type="ECO:0000256" key="5">
    <source>
        <dbReference type="ARBA" id="ARBA00009862"/>
    </source>
</evidence>
<comment type="catalytic activity">
    <reaction evidence="15">
        <text>GTP + AH2 + S-adenosyl-L-methionine = (8S)-3',8-cyclo-7,8-dihydroguanosine 5'-triphosphate + 5'-deoxyadenosine + L-methionine + A + H(+)</text>
        <dbReference type="Rhea" id="RHEA:49576"/>
        <dbReference type="ChEBI" id="CHEBI:13193"/>
        <dbReference type="ChEBI" id="CHEBI:15378"/>
        <dbReference type="ChEBI" id="CHEBI:17319"/>
        <dbReference type="ChEBI" id="CHEBI:17499"/>
        <dbReference type="ChEBI" id="CHEBI:37565"/>
        <dbReference type="ChEBI" id="CHEBI:57844"/>
        <dbReference type="ChEBI" id="CHEBI:59789"/>
        <dbReference type="ChEBI" id="CHEBI:131766"/>
        <dbReference type="EC" id="4.1.99.22"/>
    </reaction>
</comment>
<protein>
    <recommendedName>
        <fullName evidence="16">Radical SAM core domain-containing protein</fullName>
    </recommendedName>
</protein>
<evidence type="ECO:0000313" key="17">
    <source>
        <dbReference type="EMBL" id="KIO08535.1"/>
    </source>
</evidence>
<keyword evidence="10" id="KW-0408">Iron</keyword>
<dbReference type="SFLD" id="SFLDG01383">
    <property type="entry name" value="cyclic_pyranopterin_phosphate"/>
    <property type="match status" value="1"/>
</dbReference>
<keyword evidence="6" id="KW-0004">4Fe-4S</keyword>
<dbReference type="CDD" id="cd21117">
    <property type="entry name" value="Twitch_MoaA"/>
    <property type="match status" value="1"/>
</dbReference>
<dbReference type="PANTHER" id="PTHR22960">
    <property type="entry name" value="MOLYBDOPTERIN COFACTOR SYNTHESIS PROTEIN A"/>
    <property type="match status" value="1"/>
</dbReference>
<dbReference type="SFLD" id="SFLDS00029">
    <property type="entry name" value="Radical_SAM"/>
    <property type="match status" value="1"/>
</dbReference>
<dbReference type="GO" id="GO:0046872">
    <property type="term" value="F:metal ion binding"/>
    <property type="evidence" value="ECO:0007669"/>
    <property type="project" value="UniProtKB-KW"/>
</dbReference>
<dbReference type="GO" id="GO:0061798">
    <property type="term" value="F:GTP 3',8'-cyclase activity"/>
    <property type="evidence" value="ECO:0007669"/>
    <property type="project" value="UniProtKB-EC"/>
</dbReference>
<dbReference type="CDD" id="cd01335">
    <property type="entry name" value="Radical_SAM"/>
    <property type="match status" value="1"/>
</dbReference>
<reference evidence="18" key="2">
    <citation type="submission" date="2015-01" db="EMBL/GenBank/DDBJ databases">
        <title>Evolutionary Origins and Diversification of the Mycorrhizal Mutualists.</title>
        <authorList>
            <consortium name="DOE Joint Genome Institute"/>
            <consortium name="Mycorrhizal Genomics Consortium"/>
            <person name="Kohler A."/>
            <person name="Kuo A."/>
            <person name="Nagy L.G."/>
            <person name="Floudas D."/>
            <person name="Copeland A."/>
            <person name="Barry K.W."/>
            <person name="Cichocki N."/>
            <person name="Veneault-Fourrey C."/>
            <person name="LaButti K."/>
            <person name="Lindquist E.A."/>
            <person name="Lipzen A."/>
            <person name="Lundell T."/>
            <person name="Morin E."/>
            <person name="Murat C."/>
            <person name="Riley R."/>
            <person name="Ohm R."/>
            <person name="Sun H."/>
            <person name="Tunlid A."/>
            <person name="Henrissat B."/>
            <person name="Grigoriev I.V."/>
            <person name="Hibbett D.S."/>
            <person name="Martin F."/>
        </authorList>
    </citation>
    <scope>NUCLEOTIDE SEQUENCE [LARGE SCALE GENOMIC DNA]</scope>
    <source>
        <strain evidence="18">Marx 270</strain>
    </source>
</reference>
<dbReference type="NCBIfam" id="NF006870">
    <property type="entry name" value="PRK09364.1"/>
    <property type="match status" value="1"/>
</dbReference>
<dbReference type="AlphaFoldDB" id="A0A0C3P5Q5"/>
<dbReference type="InterPro" id="IPR000385">
    <property type="entry name" value="MoaA_NifB_PqqE_Fe-S-bd_CS"/>
</dbReference>
<dbReference type="Pfam" id="PF04055">
    <property type="entry name" value="Radical_SAM"/>
    <property type="match status" value="1"/>
</dbReference>
<dbReference type="InterPro" id="IPR047594">
    <property type="entry name" value="MoaC_bact/euk"/>
</dbReference>
<evidence type="ECO:0000256" key="13">
    <source>
        <dbReference type="ARBA" id="ARBA00023150"/>
    </source>
</evidence>
<sequence>MHNFRRVQHADITPTSILCTGQGRIIQIDSRNPLPELVDSFKRKHDYLRISLTERCNLRCFYCMPSEGVQLSPAEHILTDDEIIHLATLFVRSGITKIRLTGGEPTIRKGLSTLIKRLDSLRSLGLTSIAMTSNGLALHRQLPNLVDSGLTHLNLSLDTLDPFKFEIMTRRLGHDAVLKTLGVALSCRGLQSVKLNVVVVKGLNDSEVLDFVNLTRDRDLWVRFIEFMPFSGNKWDRNKVVPSADLLAMIRKRHPSIEQVQTVPSDTARLWKVPGHKGGIGFISSMSDHFCSSCNRLRITADGKIKVCLFDPKEISLRDEMRRGANDTELLEVVRSAVWGKKEKHAGMDNIDTVSNRPMILIGAVIRPSNSVVATPTSHLARGCDQRRWSTRSATDEPRLTHIDATGQPSMVDVSSKEATKRSATAIGHIYIPKIAYDLVLGMDSPLAHRPPPSHEKAWAKSLSKGPVLTVAQLAAIMGCKRTPELIPLCHPLPLSNISVTLTPEATPQDEQMQHSTHWLPCRIKCIATVTCEGKTGVEMEALTAVSIGLLTVWDMLKAIAGKDMAIGNIMVSHKSGGKSGDFVRDEGK</sequence>
<dbReference type="InterPro" id="IPR058240">
    <property type="entry name" value="rSAM_sf"/>
</dbReference>
<dbReference type="Gene3D" id="3.20.20.70">
    <property type="entry name" value="Aldolase class I"/>
    <property type="match status" value="1"/>
</dbReference>
<dbReference type="SUPFAM" id="SSF102114">
    <property type="entry name" value="Radical SAM enzymes"/>
    <property type="match status" value="1"/>
</dbReference>
<comment type="similarity">
    <text evidence="4">In the C-terminal section; belongs to the MoaC family.</text>
</comment>
<dbReference type="InterPro" id="IPR010505">
    <property type="entry name" value="MoaA_twitch"/>
</dbReference>
<evidence type="ECO:0000256" key="9">
    <source>
        <dbReference type="ARBA" id="ARBA00022741"/>
    </source>
</evidence>
<dbReference type="Pfam" id="PF01967">
    <property type="entry name" value="MoaC"/>
    <property type="match status" value="1"/>
</dbReference>
<dbReference type="SFLD" id="SFLDG01067">
    <property type="entry name" value="SPASM/twitch_domain_containing"/>
    <property type="match status" value="1"/>
</dbReference>
<evidence type="ECO:0000256" key="1">
    <source>
        <dbReference type="ARBA" id="ARBA00001637"/>
    </source>
</evidence>
<evidence type="ECO:0000256" key="3">
    <source>
        <dbReference type="ARBA" id="ARBA00005046"/>
    </source>
</evidence>
<evidence type="ECO:0000256" key="12">
    <source>
        <dbReference type="ARBA" id="ARBA00023134"/>
    </source>
</evidence>
<dbReference type="GO" id="GO:0005525">
    <property type="term" value="F:GTP binding"/>
    <property type="evidence" value="ECO:0007669"/>
    <property type="project" value="UniProtKB-KW"/>
</dbReference>
<evidence type="ECO:0000256" key="7">
    <source>
        <dbReference type="ARBA" id="ARBA00022691"/>
    </source>
</evidence>
<keyword evidence="11" id="KW-0411">Iron-sulfur</keyword>
<dbReference type="STRING" id="870435.A0A0C3P5Q5"/>
<comment type="cofactor">
    <cofactor evidence="2">
        <name>[4Fe-4S] cluster</name>
        <dbReference type="ChEBI" id="CHEBI:49883"/>
    </cofactor>
</comment>
<feature type="domain" description="Radical SAM core" evidence="16">
    <location>
        <begin position="40"/>
        <end position="258"/>
    </location>
</feature>
<keyword evidence="18" id="KW-1185">Reference proteome</keyword>
<keyword evidence="14" id="KW-0456">Lyase</keyword>
<keyword evidence="12" id="KW-0342">GTP-binding</keyword>
<dbReference type="InParanoid" id="A0A0C3P5Q5"/>
<keyword evidence="13" id="KW-0501">Molybdenum cofactor biosynthesis</keyword>
<dbReference type="InterPro" id="IPR007197">
    <property type="entry name" value="rSAM"/>
</dbReference>
<evidence type="ECO:0000256" key="2">
    <source>
        <dbReference type="ARBA" id="ARBA00001966"/>
    </source>
</evidence>
<dbReference type="GO" id="GO:0061799">
    <property type="term" value="F:cyclic pyranopterin monophosphate synthase activity"/>
    <property type="evidence" value="ECO:0007669"/>
    <property type="project" value="UniProtKB-EC"/>
</dbReference>
<evidence type="ECO:0000313" key="18">
    <source>
        <dbReference type="Proteomes" id="UP000054217"/>
    </source>
</evidence>
<proteinExistence type="inferred from homology"/>
<dbReference type="NCBIfam" id="TIGR02666">
    <property type="entry name" value="moaA"/>
    <property type="match status" value="1"/>
</dbReference>